<protein>
    <submittedName>
        <fullName evidence="4">Extracellular solute-binding protein</fullName>
    </submittedName>
</protein>
<dbReference type="EMBL" id="JAJNOR010000001">
    <property type="protein sequence ID" value="MCD2491589.1"/>
    <property type="molecule type" value="Genomic_DNA"/>
</dbReference>
<dbReference type="InterPro" id="IPR006059">
    <property type="entry name" value="SBP"/>
</dbReference>
<gene>
    <name evidence="4" type="ORF">LQE92_02975</name>
</gene>
<comment type="similarity">
    <text evidence="1">Belongs to the bacterial solute-binding protein 1 family.</text>
</comment>
<dbReference type="GO" id="GO:1901982">
    <property type="term" value="F:maltose binding"/>
    <property type="evidence" value="ECO:0007669"/>
    <property type="project" value="TreeGrafter"/>
</dbReference>
<comment type="caution">
    <text evidence="4">The sequence shown here is derived from an EMBL/GenBank/DDBJ whole genome shotgun (WGS) entry which is preliminary data.</text>
</comment>
<keyword evidence="2" id="KW-0813">Transport</keyword>
<name>A0AAP2W9C5_9FIRM</name>
<dbReference type="PANTHER" id="PTHR30061:SF50">
    <property type="entry name" value="MALTOSE_MALTODEXTRIN-BINDING PERIPLASMIC PROTEIN"/>
    <property type="match status" value="1"/>
</dbReference>
<sequence length="423" mass="46842">MKKRIFILSVLLALVLSVFTGCGRKGSVVTLEEPDQQTVTITFFGYKYEPENVKVIEEILSDFMAENPGVRISYESIKGNVYHDALQKRMASGNGSDVFLANHDGLLALEQQGMVADLSSLSTISSFTDQMRGQMEQDGAIYWVPTTVSAFGLYCNLDLLKEHKQNVPSNLGEWEAVCDYFVSQGITPIIANNDISLKTLAIGAGFYEVYQENKQAEVMERLSQGEAALSEYLRPGFTLAEEFIQRGYIDGETALNTEKNSEDLQEFIKGDSPFMLTGAWSAGRVEAMEPGFAFEVAPLPVLEDGSLLVINPDTKLSVNTDSEHLDVAMKFVEYFTGEENIRKFADQQSSFSPLQDGNPSTVQEVQPLISDYVNGRTVIGTDASLDLPIWDLTAEASKKLLAGEPLNDVMEELDRQAEEVRLR</sequence>
<keyword evidence="5" id="KW-1185">Reference proteome</keyword>
<dbReference type="GO" id="GO:0042956">
    <property type="term" value="P:maltodextrin transmembrane transport"/>
    <property type="evidence" value="ECO:0007669"/>
    <property type="project" value="TreeGrafter"/>
</dbReference>
<evidence type="ECO:0000313" key="5">
    <source>
        <dbReference type="Proteomes" id="UP001299265"/>
    </source>
</evidence>
<dbReference type="GO" id="GO:0055052">
    <property type="term" value="C:ATP-binding cassette (ABC) transporter complex, substrate-binding subunit-containing"/>
    <property type="evidence" value="ECO:0007669"/>
    <property type="project" value="TreeGrafter"/>
</dbReference>
<dbReference type="RefSeq" id="WP_231061511.1">
    <property type="nucleotide sequence ID" value="NZ_JAJNOR010000001.1"/>
</dbReference>
<dbReference type="SUPFAM" id="SSF53850">
    <property type="entry name" value="Periplasmic binding protein-like II"/>
    <property type="match status" value="1"/>
</dbReference>
<dbReference type="AlphaFoldDB" id="A0AAP2W9C5"/>
<reference evidence="4 5" key="1">
    <citation type="submission" date="2021-11" db="EMBL/GenBank/DDBJ databases">
        <title>Lacrimispora sp. nov. NSJ-141 isolated from human feces.</title>
        <authorList>
            <person name="Abdugheni R."/>
        </authorList>
    </citation>
    <scope>NUCLEOTIDE SEQUENCE [LARGE SCALE GENOMIC DNA]</scope>
    <source>
        <strain evidence="4 5">NSJ-141</strain>
    </source>
</reference>
<dbReference type="GO" id="GO:0015768">
    <property type="term" value="P:maltose transport"/>
    <property type="evidence" value="ECO:0007669"/>
    <property type="project" value="TreeGrafter"/>
</dbReference>
<dbReference type="PANTHER" id="PTHR30061">
    <property type="entry name" value="MALTOSE-BINDING PERIPLASMIC PROTEIN"/>
    <property type="match status" value="1"/>
</dbReference>
<accession>A0AAP2W9C5</accession>
<organism evidence="4 5">
    <name type="scientific">Lientehia hominis</name>
    <dbReference type="NCBI Taxonomy" id="2897778"/>
    <lineage>
        <taxon>Bacteria</taxon>
        <taxon>Bacillati</taxon>
        <taxon>Bacillota</taxon>
        <taxon>Clostridia</taxon>
        <taxon>Lachnospirales</taxon>
        <taxon>Lachnospiraceae</taxon>
        <taxon>Lientehia</taxon>
    </lineage>
</organism>
<evidence type="ECO:0000256" key="3">
    <source>
        <dbReference type="ARBA" id="ARBA00022729"/>
    </source>
</evidence>
<dbReference type="Pfam" id="PF13416">
    <property type="entry name" value="SBP_bac_8"/>
    <property type="match status" value="1"/>
</dbReference>
<evidence type="ECO:0000256" key="2">
    <source>
        <dbReference type="ARBA" id="ARBA00022448"/>
    </source>
</evidence>
<evidence type="ECO:0000256" key="1">
    <source>
        <dbReference type="ARBA" id="ARBA00008520"/>
    </source>
</evidence>
<keyword evidence="3" id="KW-0732">Signal</keyword>
<proteinExistence type="inferred from homology"/>
<evidence type="ECO:0000313" key="4">
    <source>
        <dbReference type="EMBL" id="MCD2491589.1"/>
    </source>
</evidence>
<dbReference type="PROSITE" id="PS51257">
    <property type="entry name" value="PROKAR_LIPOPROTEIN"/>
    <property type="match status" value="1"/>
</dbReference>
<dbReference type="Proteomes" id="UP001299265">
    <property type="component" value="Unassembled WGS sequence"/>
</dbReference>
<dbReference type="Gene3D" id="3.40.190.10">
    <property type="entry name" value="Periplasmic binding protein-like II"/>
    <property type="match status" value="2"/>
</dbReference>